<evidence type="ECO:0000313" key="1">
    <source>
        <dbReference type="EMBL" id="OHT03148.1"/>
    </source>
</evidence>
<evidence type="ECO:0000313" key="2">
    <source>
        <dbReference type="Proteomes" id="UP000179807"/>
    </source>
</evidence>
<gene>
    <name evidence="1" type="ORF">TRFO_06812</name>
</gene>
<organism evidence="1 2">
    <name type="scientific">Tritrichomonas foetus</name>
    <dbReference type="NCBI Taxonomy" id="1144522"/>
    <lineage>
        <taxon>Eukaryota</taxon>
        <taxon>Metamonada</taxon>
        <taxon>Parabasalia</taxon>
        <taxon>Tritrichomonadida</taxon>
        <taxon>Tritrichomonadidae</taxon>
        <taxon>Tritrichomonas</taxon>
    </lineage>
</organism>
<comment type="caution">
    <text evidence="1">The sequence shown here is derived from an EMBL/GenBank/DDBJ whole genome shotgun (WGS) entry which is preliminary data.</text>
</comment>
<dbReference type="EMBL" id="MLAK01000838">
    <property type="protein sequence ID" value="OHT03148.1"/>
    <property type="molecule type" value="Genomic_DNA"/>
</dbReference>
<dbReference type="GeneID" id="94828022"/>
<reference evidence="1" key="1">
    <citation type="submission" date="2016-10" db="EMBL/GenBank/DDBJ databases">
        <authorList>
            <person name="Benchimol M."/>
            <person name="Almeida L.G."/>
            <person name="Vasconcelos A.T."/>
            <person name="Perreira-Neves A."/>
            <person name="Rosa I.A."/>
            <person name="Tasca T."/>
            <person name="Bogo M.R."/>
            <person name="de Souza W."/>
        </authorList>
    </citation>
    <scope>NUCLEOTIDE SEQUENCE [LARGE SCALE GENOMIC DNA]</scope>
    <source>
        <strain evidence="1">K</strain>
    </source>
</reference>
<sequence length="185" mass="21382">MCKVYSSTSKDYIRVNVGREMMSQKIDLVWPVRRALDIGAFDITHTYGKVLSHSAVAVSTKRGSVLIEYMGDSHVYVYHARDFANGKPIFMQRGFYFMLDIENGQVPNAEITVRDFANTMADYMKEKSFNTLNHNCHLARYLSMKFYGMESDDPTQQSDKVLSTAFSDIRKKYDHLSIQYRNNNI</sequence>
<dbReference type="Proteomes" id="UP000179807">
    <property type="component" value="Unassembled WGS sequence"/>
</dbReference>
<proteinExistence type="predicted"/>
<protein>
    <submittedName>
        <fullName evidence="1">Uncharacterized protein</fullName>
    </submittedName>
</protein>
<keyword evidence="2" id="KW-1185">Reference proteome</keyword>
<accession>A0A1J4K042</accession>
<dbReference type="AlphaFoldDB" id="A0A1J4K042"/>
<dbReference type="VEuPathDB" id="TrichDB:TRFO_06812"/>
<name>A0A1J4K042_9EUKA</name>
<dbReference type="RefSeq" id="XP_068356284.1">
    <property type="nucleotide sequence ID" value="XM_068493318.1"/>
</dbReference>